<feature type="compositionally biased region" description="Basic and acidic residues" evidence="1">
    <location>
        <begin position="1"/>
        <end position="11"/>
    </location>
</feature>
<dbReference type="InterPro" id="IPR018289">
    <property type="entry name" value="MULE_transposase_dom"/>
</dbReference>
<evidence type="ECO:0000313" key="3">
    <source>
        <dbReference type="Proteomes" id="UP000694864"/>
    </source>
</evidence>
<keyword evidence="3" id="KW-1185">Reference proteome</keyword>
<feature type="compositionally biased region" description="Acidic residues" evidence="1">
    <location>
        <begin position="12"/>
        <end position="26"/>
    </location>
</feature>
<dbReference type="RefSeq" id="XP_019087287.1">
    <property type="nucleotide sequence ID" value="XM_019231742.1"/>
</dbReference>
<proteinExistence type="predicted"/>
<dbReference type="Pfam" id="PF10551">
    <property type="entry name" value="MULE"/>
    <property type="match status" value="1"/>
</dbReference>
<feature type="domain" description="MULE transposase" evidence="2">
    <location>
        <begin position="339"/>
        <end position="434"/>
    </location>
</feature>
<protein>
    <submittedName>
        <fullName evidence="4">Uncharacterized protein LOC109127218</fullName>
    </submittedName>
</protein>
<sequence>MLRDKSEHSGDDGDDEDNVVESEDDGDKSGDDGEDKDNGSDEAGDDIVVEVRNEANQSNKKRKRDKSEHEDDKRESKAAKKKDEEDDIVDRFEFEIEESVANWFDDFRINRNTIPESSNEEEDPIVIRDRKIRMGNNEKLAIGRTFFTGVEFKEVVLNHALKSRENIKQNRWGKDKMSFVCGQDKNCNWKVYAAYDKTRQLWVVRTNCGYHRCKSNGKCKLLKSPVIGRLFLDKLRLQPKYMPLDIQRHIKERWNILSSIGQVQRGRLLALKWLQQEYAQHFAHLRGYAAEIVVSNPGSTAIVDTIPNDDGEVVTDVFKRFYVCLGAMKQGFYYCRPIIGIDGTFLKHAVKGCLLTAIAHDANNQIYPIAWAAVQTENADNWLWFLKLLKADLNLKDGKDYVIISDRSKGIISSVKNKLPNAEHRMCVKHIVDNLKNWRGDKDLLKKMVWHLAWSYNHAEFEANLNKIRVYDLSLYDDVMKENPRSWSRAYYRLGSSCEDVDNNAIVF</sequence>
<dbReference type="GeneID" id="109127218"/>
<dbReference type="PANTHER" id="PTHR31973:SF187">
    <property type="entry name" value="MUTATOR TRANSPOSASE MUDRA PROTEIN"/>
    <property type="match status" value="1"/>
</dbReference>
<feature type="compositionally biased region" description="Basic and acidic residues" evidence="1">
    <location>
        <begin position="65"/>
        <end position="84"/>
    </location>
</feature>
<gene>
    <name evidence="4" type="primary">LOC109127218</name>
</gene>
<dbReference type="PANTHER" id="PTHR31973">
    <property type="entry name" value="POLYPROTEIN, PUTATIVE-RELATED"/>
    <property type="match status" value="1"/>
</dbReference>
<reference evidence="4" key="2">
    <citation type="submission" date="2025-08" db="UniProtKB">
        <authorList>
            <consortium name="RefSeq"/>
        </authorList>
    </citation>
    <scope>IDENTIFICATION</scope>
    <source>
        <tissue evidence="4">Leaf</tissue>
    </source>
</reference>
<evidence type="ECO:0000313" key="4">
    <source>
        <dbReference type="RefSeq" id="XP_019087287.1"/>
    </source>
</evidence>
<accession>A0ABM1QKJ9</accession>
<dbReference type="Proteomes" id="UP000694864">
    <property type="component" value="Chromosome 11"/>
</dbReference>
<feature type="compositionally biased region" description="Basic and acidic residues" evidence="1">
    <location>
        <begin position="27"/>
        <end position="39"/>
    </location>
</feature>
<evidence type="ECO:0000256" key="1">
    <source>
        <dbReference type="SAM" id="MobiDB-lite"/>
    </source>
</evidence>
<evidence type="ECO:0000259" key="2">
    <source>
        <dbReference type="Pfam" id="PF10551"/>
    </source>
</evidence>
<feature type="region of interest" description="Disordered" evidence="1">
    <location>
        <begin position="1"/>
        <end position="84"/>
    </location>
</feature>
<name>A0ABM1QKJ9_CAMSA</name>
<reference evidence="3" key="1">
    <citation type="journal article" date="2014" name="Nat. Commun.">
        <title>The emerging biofuel crop Camelina sativa retains a highly undifferentiated hexaploid genome structure.</title>
        <authorList>
            <person name="Kagale S."/>
            <person name="Koh C."/>
            <person name="Nixon J."/>
            <person name="Bollina V."/>
            <person name="Clarke W.E."/>
            <person name="Tuteja R."/>
            <person name="Spillane C."/>
            <person name="Robinson S.J."/>
            <person name="Links M.G."/>
            <person name="Clarke C."/>
            <person name="Higgins E.E."/>
            <person name="Huebert T."/>
            <person name="Sharpe A.G."/>
            <person name="Parkin I.A."/>
        </authorList>
    </citation>
    <scope>NUCLEOTIDE SEQUENCE [LARGE SCALE GENOMIC DNA]</scope>
    <source>
        <strain evidence="3">cv. DH55</strain>
    </source>
</reference>
<organism evidence="3 4">
    <name type="scientific">Camelina sativa</name>
    <name type="common">False flax</name>
    <name type="synonym">Myagrum sativum</name>
    <dbReference type="NCBI Taxonomy" id="90675"/>
    <lineage>
        <taxon>Eukaryota</taxon>
        <taxon>Viridiplantae</taxon>
        <taxon>Streptophyta</taxon>
        <taxon>Embryophyta</taxon>
        <taxon>Tracheophyta</taxon>
        <taxon>Spermatophyta</taxon>
        <taxon>Magnoliopsida</taxon>
        <taxon>eudicotyledons</taxon>
        <taxon>Gunneridae</taxon>
        <taxon>Pentapetalae</taxon>
        <taxon>rosids</taxon>
        <taxon>malvids</taxon>
        <taxon>Brassicales</taxon>
        <taxon>Brassicaceae</taxon>
        <taxon>Camelineae</taxon>
        <taxon>Camelina</taxon>
    </lineage>
</organism>